<reference evidence="4" key="1">
    <citation type="journal article" date="2020" name="mSystems">
        <title>Genome- and Community-Level Interaction Insights into Carbon Utilization and Element Cycling Functions of Hydrothermarchaeota in Hydrothermal Sediment.</title>
        <authorList>
            <person name="Zhou Z."/>
            <person name="Liu Y."/>
            <person name="Xu W."/>
            <person name="Pan J."/>
            <person name="Luo Z.H."/>
            <person name="Li M."/>
        </authorList>
    </citation>
    <scope>NUCLEOTIDE SEQUENCE [LARGE SCALE GENOMIC DNA]</scope>
    <source>
        <strain evidence="4">SpSt-500</strain>
    </source>
</reference>
<protein>
    <submittedName>
        <fullName evidence="4">SPFH domain-containing protein</fullName>
    </submittedName>
</protein>
<accession>A0A832G0S6</accession>
<feature type="transmembrane region" description="Helical" evidence="2">
    <location>
        <begin position="43"/>
        <end position="64"/>
    </location>
</feature>
<gene>
    <name evidence="4" type="ORF">ENS56_04825</name>
</gene>
<evidence type="ECO:0000259" key="3">
    <source>
        <dbReference type="SMART" id="SM00244"/>
    </source>
</evidence>
<evidence type="ECO:0000313" key="4">
    <source>
        <dbReference type="EMBL" id="HGT47334.1"/>
    </source>
</evidence>
<dbReference type="SMART" id="SM00244">
    <property type="entry name" value="PHB"/>
    <property type="match status" value="1"/>
</dbReference>
<evidence type="ECO:0000256" key="1">
    <source>
        <dbReference type="ARBA" id="ARBA00004167"/>
    </source>
</evidence>
<name>A0A832G0S6_9BACT</name>
<dbReference type="InterPro" id="IPR036013">
    <property type="entry name" value="Band_7/SPFH_dom_sf"/>
</dbReference>
<dbReference type="PANTHER" id="PTHR43446">
    <property type="entry name" value="MEMBRANE PROTEIN-RELATED"/>
    <property type="match status" value="1"/>
</dbReference>
<dbReference type="EMBL" id="DSVI01000005">
    <property type="protein sequence ID" value="HGT47334.1"/>
    <property type="molecule type" value="Genomic_DNA"/>
</dbReference>
<dbReference type="InterPro" id="IPR001107">
    <property type="entry name" value="Band_7"/>
</dbReference>
<comment type="caution">
    <text evidence="4">The sequence shown here is derived from an EMBL/GenBank/DDBJ whole genome shotgun (WGS) entry which is preliminary data.</text>
</comment>
<dbReference type="AlphaFoldDB" id="A0A832G0S6"/>
<feature type="transmembrane region" description="Helical" evidence="2">
    <location>
        <begin position="12"/>
        <end position="31"/>
    </location>
</feature>
<feature type="domain" description="Band 7" evidence="3">
    <location>
        <begin position="59"/>
        <end position="223"/>
    </location>
</feature>
<evidence type="ECO:0000256" key="2">
    <source>
        <dbReference type="SAM" id="Phobius"/>
    </source>
</evidence>
<dbReference type="GO" id="GO:0016020">
    <property type="term" value="C:membrane"/>
    <property type="evidence" value="ECO:0007669"/>
    <property type="project" value="UniProtKB-SubCell"/>
</dbReference>
<comment type="subcellular location">
    <subcellularLocation>
        <location evidence="1">Membrane</location>
        <topology evidence="1">Single-pass membrane protein</topology>
    </subcellularLocation>
</comment>
<dbReference type="CDD" id="cd03402">
    <property type="entry name" value="SPFH_like_u2"/>
    <property type="match status" value="1"/>
</dbReference>
<dbReference type="SUPFAM" id="SSF117892">
    <property type="entry name" value="Band 7/SPFH domain"/>
    <property type="match status" value="1"/>
</dbReference>
<sequence length="291" mass="32652">MEKIAEKSANKLNGFLMVLVLLALIIVEYFLVKEMAMTNDPSLLWFFIPILLLIILISSGFVVVQPNDSRVLILFGKYTGTVRTSGFWFVNPFTVRKKVSLRIRNFNSQKIKVNDLHGNPIEIGAVVVWRVVDTAKAIFDVENYEQFVDVQSETAIRQLASEYPYDVDQEDKPSLRGTPQEIAEGLKNMLQLRLEVAGVEIIEARISHLAYAPEIAQAMLRRQQAQAIIAARTKIVEGAVGMVEMALKALSEQNIVRLDEDKKATMVNNLMVALVSETEAQPVINTGTLYQ</sequence>
<organism evidence="4">
    <name type="scientific">Ignavibacterium album</name>
    <dbReference type="NCBI Taxonomy" id="591197"/>
    <lineage>
        <taxon>Bacteria</taxon>
        <taxon>Pseudomonadati</taxon>
        <taxon>Ignavibacteriota</taxon>
        <taxon>Ignavibacteria</taxon>
        <taxon>Ignavibacteriales</taxon>
        <taxon>Ignavibacteriaceae</taxon>
        <taxon>Ignavibacterium</taxon>
    </lineage>
</organism>
<keyword evidence="2" id="KW-1133">Transmembrane helix</keyword>
<dbReference type="PANTHER" id="PTHR43446:SF1">
    <property type="entry name" value="BAND 7 DOMAIN-CONTAINING PROTEIN"/>
    <property type="match status" value="1"/>
</dbReference>
<dbReference type="Gene3D" id="3.30.479.30">
    <property type="entry name" value="Band 7 domain"/>
    <property type="match status" value="1"/>
</dbReference>
<keyword evidence="2" id="KW-0472">Membrane</keyword>
<dbReference type="Pfam" id="PF01145">
    <property type="entry name" value="Band_7"/>
    <property type="match status" value="1"/>
</dbReference>
<keyword evidence="2" id="KW-0812">Transmembrane</keyword>
<proteinExistence type="predicted"/>